<evidence type="ECO:0000313" key="1">
    <source>
        <dbReference type="EMBL" id="DBA55676.1"/>
    </source>
</evidence>
<sequence>MATTKHYNVYVRGEFVCDTWQKNKKEAIDVAYFLYGYGYQKKDFTAELSDDQQHGPYLVAPNGRRLPVESKQ</sequence>
<reference evidence="1" key="2">
    <citation type="submission" date="2024-05" db="EMBL/GenBank/DDBJ databases">
        <authorList>
            <person name="Matrishin C.B."/>
            <person name="Kauffman K.M."/>
        </authorList>
    </citation>
    <scope>NUCLEOTIDE SEQUENCE</scope>
</reference>
<organism evidence="1">
    <name type="scientific">Porphyromonas phage phage021a_SJD5</name>
    <dbReference type="NCBI Taxonomy" id="3154111"/>
    <lineage>
        <taxon>Viruses</taxon>
    </lineage>
</organism>
<proteinExistence type="predicted"/>
<dbReference type="EMBL" id="BK068102">
    <property type="protein sequence ID" value="DBA55676.1"/>
    <property type="molecule type" value="Genomic_DNA"/>
</dbReference>
<protein>
    <submittedName>
        <fullName evidence="1">Uncharacterized protein</fullName>
    </submittedName>
</protein>
<accession>A0AAT9J8R1</accession>
<name>A0AAT9J8R1_9VIRU</name>
<reference evidence="1" key="1">
    <citation type="journal article" date="2023" name="Microbiome">
        <title>Phages are unrecognized players in the ecology of the oral pathogen Porphyromonas gingivalis.</title>
        <authorList>
            <person name="Matrishin C.B."/>
            <person name="Haase E.M."/>
            <person name="Dewhirst F.E."/>
            <person name="Mark Welch J.L."/>
            <person name="Miranda-Sanchez F."/>
            <person name="Chen T."/>
            <person name="MacFarland D.C."/>
            <person name="Kauffman K.M."/>
        </authorList>
    </citation>
    <scope>NUCLEOTIDE SEQUENCE</scope>
</reference>